<feature type="compositionally biased region" description="Basic and acidic residues" evidence="1">
    <location>
        <begin position="149"/>
        <end position="161"/>
    </location>
</feature>
<dbReference type="Pfam" id="PF13083">
    <property type="entry name" value="KH_KhpA-B"/>
    <property type="match status" value="1"/>
</dbReference>
<protein>
    <submittedName>
        <fullName evidence="3">RNA-binding protein Jag</fullName>
    </submittedName>
</protein>
<dbReference type="EMBL" id="FAXA01000119">
    <property type="protein sequence ID" value="CUV01708.1"/>
    <property type="molecule type" value="Genomic_DNA"/>
</dbReference>
<dbReference type="SMART" id="SM00393">
    <property type="entry name" value="R3H"/>
    <property type="match status" value="1"/>
</dbReference>
<evidence type="ECO:0000259" key="2">
    <source>
        <dbReference type="PROSITE" id="PS51061"/>
    </source>
</evidence>
<dbReference type="Pfam" id="PF01424">
    <property type="entry name" value="R3H"/>
    <property type="match status" value="1"/>
</dbReference>
<dbReference type="Gene3D" id="3.30.300.20">
    <property type="match status" value="1"/>
</dbReference>
<gene>
    <name evidence="3" type="ORF">MGWOODY_Clf2383</name>
</gene>
<dbReference type="Gene3D" id="3.30.1370.50">
    <property type="entry name" value="R3H-like domain"/>
    <property type="match status" value="1"/>
</dbReference>
<feature type="compositionally biased region" description="Polar residues" evidence="1">
    <location>
        <begin position="135"/>
        <end position="146"/>
    </location>
</feature>
<organism evidence="3">
    <name type="scientific">hydrothermal vent metagenome</name>
    <dbReference type="NCBI Taxonomy" id="652676"/>
    <lineage>
        <taxon>unclassified sequences</taxon>
        <taxon>metagenomes</taxon>
        <taxon>ecological metagenomes</taxon>
    </lineage>
</organism>
<dbReference type="PANTHER" id="PTHR35800">
    <property type="entry name" value="PROTEIN JAG"/>
    <property type="match status" value="1"/>
</dbReference>
<reference evidence="3" key="1">
    <citation type="submission" date="2015-10" db="EMBL/GenBank/DDBJ databases">
        <authorList>
            <person name="Gilbert D.G."/>
        </authorList>
    </citation>
    <scope>NUCLEOTIDE SEQUENCE</scope>
</reference>
<dbReference type="InterPro" id="IPR039247">
    <property type="entry name" value="KhpB"/>
</dbReference>
<evidence type="ECO:0000313" key="3">
    <source>
        <dbReference type="EMBL" id="CUV01708.1"/>
    </source>
</evidence>
<sequence length="161" mass="17449">MPTTGEGETTAAGVATAAVGRILEAAGVNVTRTLRAANDPESGGPIIDLAGEDSGLLIGRRGQTLQALQFLVNLIVRKQFEGVRVVLDVENYRQRREFQLRDMAIKVAARVTQTNRSITLEPMPPADRRIIHTSLTDNPDVSTESTGEGEGRKVTIMPKRD</sequence>
<evidence type="ECO:0000256" key="1">
    <source>
        <dbReference type="SAM" id="MobiDB-lite"/>
    </source>
</evidence>
<dbReference type="CDD" id="cd02414">
    <property type="entry name" value="KH-II_Jag"/>
    <property type="match status" value="1"/>
</dbReference>
<proteinExistence type="predicted"/>
<dbReference type="GO" id="GO:0003723">
    <property type="term" value="F:RNA binding"/>
    <property type="evidence" value="ECO:0007669"/>
    <property type="project" value="InterPro"/>
</dbReference>
<dbReference type="InterPro" id="IPR036867">
    <property type="entry name" value="R3H_dom_sf"/>
</dbReference>
<dbReference type="PANTHER" id="PTHR35800:SF1">
    <property type="entry name" value="RNA-BINDING PROTEIN KHPB"/>
    <property type="match status" value="1"/>
</dbReference>
<dbReference type="SUPFAM" id="SSF82708">
    <property type="entry name" value="R3H domain"/>
    <property type="match status" value="1"/>
</dbReference>
<dbReference type="AlphaFoldDB" id="A0A160V7Q2"/>
<dbReference type="InterPro" id="IPR015946">
    <property type="entry name" value="KH_dom-like_a/b"/>
</dbReference>
<dbReference type="InterPro" id="IPR034079">
    <property type="entry name" value="R3H_KhpB"/>
</dbReference>
<dbReference type="InterPro" id="IPR038008">
    <property type="entry name" value="Jag_KH"/>
</dbReference>
<dbReference type="PROSITE" id="PS51061">
    <property type="entry name" value="R3H"/>
    <property type="match status" value="1"/>
</dbReference>
<accession>A0A160V7Q2</accession>
<name>A0A160V7Q2_9ZZZZ</name>
<dbReference type="CDD" id="cd02644">
    <property type="entry name" value="R3H_jag"/>
    <property type="match status" value="1"/>
</dbReference>
<dbReference type="InterPro" id="IPR001374">
    <property type="entry name" value="R3H_dom"/>
</dbReference>
<feature type="domain" description="R3H" evidence="2">
    <location>
        <begin position="94"/>
        <end position="160"/>
    </location>
</feature>
<feature type="region of interest" description="Disordered" evidence="1">
    <location>
        <begin position="135"/>
        <end position="161"/>
    </location>
</feature>